<keyword evidence="5" id="KW-0732">Signal</keyword>
<dbReference type="EMBL" id="DYZA01000109">
    <property type="protein sequence ID" value="HJD97128.1"/>
    <property type="molecule type" value="Genomic_DNA"/>
</dbReference>
<dbReference type="Pfam" id="PF13103">
    <property type="entry name" value="TonB_2"/>
    <property type="match status" value="2"/>
</dbReference>
<dbReference type="Gene3D" id="3.30.1150.10">
    <property type="match status" value="2"/>
</dbReference>
<proteinExistence type="predicted"/>
<dbReference type="NCBIfam" id="TIGR01352">
    <property type="entry name" value="tonB_Cterm"/>
    <property type="match status" value="2"/>
</dbReference>
<dbReference type="RefSeq" id="WP_304122004.1">
    <property type="nucleotide sequence ID" value="NZ_DYZA01000109.1"/>
</dbReference>
<dbReference type="GO" id="GO:0016020">
    <property type="term" value="C:membrane"/>
    <property type="evidence" value="ECO:0007669"/>
    <property type="project" value="UniProtKB-SubCell"/>
</dbReference>
<evidence type="ECO:0000313" key="7">
    <source>
        <dbReference type="Proteomes" id="UP000698963"/>
    </source>
</evidence>
<evidence type="ECO:0000256" key="4">
    <source>
        <dbReference type="ARBA" id="ARBA00023136"/>
    </source>
</evidence>
<dbReference type="InterPro" id="IPR006260">
    <property type="entry name" value="TonB/TolA_C"/>
</dbReference>
<gene>
    <name evidence="6" type="ORF">K8W16_05745</name>
</gene>
<feature type="signal peptide" evidence="5">
    <location>
        <begin position="1"/>
        <end position="42"/>
    </location>
</feature>
<organism evidence="6 7">
    <name type="scientific">Mailhella massiliensis</name>
    <dbReference type="NCBI Taxonomy" id="1903261"/>
    <lineage>
        <taxon>Bacteria</taxon>
        <taxon>Pseudomonadati</taxon>
        <taxon>Thermodesulfobacteriota</taxon>
        <taxon>Desulfovibrionia</taxon>
        <taxon>Desulfovibrionales</taxon>
        <taxon>Desulfovibrionaceae</taxon>
        <taxon>Mailhella</taxon>
    </lineage>
</organism>
<keyword evidence="3" id="KW-1133">Transmembrane helix</keyword>
<feature type="chain" id="PRO_5037387287" evidence="5">
    <location>
        <begin position="43"/>
        <end position="231"/>
    </location>
</feature>
<accession>A0A921DRM5</accession>
<evidence type="ECO:0000256" key="5">
    <source>
        <dbReference type="SAM" id="SignalP"/>
    </source>
</evidence>
<evidence type="ECO:0000313" key="6">
    <source>
        <dbReference type="EMBL" id="HJD97128.1"/>
    </source>
</evidence>
<evidence type="ECO:0000256" key="2">
    <source>
        <dbReference type="ARBA" id="ARBA00022692"/>
    </source>
</evidence>
<reference evidence="6" key="1">
    <citation type="journal article" date="2021" name="PeerJ">
        <title>Extensive microbial diversity within the chicken gut microbiome revealed by metagenomics and culture.</title>
        <authorList>
            <person name="Gilroy R."/>
            <person name="Ravi A."/>
            <person name="Getino M."/>
            <person name="Pursley I."/>
            <person name="Horton D.L."/>
            <person name="Alikhan N.F."/>
            <person name="Baker D."/>
            <person name="Gharbi K."/>
            <person name="Hall N."/>
            <person name="Watson M."/>
            <person name="Adriaenssens E.M."/>
            <person name="Foster-Nyarko E."/>
            <person name="Jarju S."/>
            <person name="Secka A."/>
            <person name="Antonio M."/>
            <person name="Oren A."/>
            <person name="Chaudhuri R.R."/>
            <person name="La Ragione R."/>
            <person name="Hildebrand F."/>
            <person name="Pallen M.J."/>
        </authorList>
    </citation>
    <scope>NUCLEOTIDE SEQUENCE</scope>
    <source>
        <strain evidence="6">ChiGjej2B2-19336</strain>
    </source>
</reference>
<evidence type="ECO:0000256" key="1">
    <source>
        <dbReference type="ARBA" id="ARBA00004167"/>
    </source>
</evidence>
<keyword evidence="4" id="KW-0472">Membrane</keyword>
<dbReference type="SUPFAM" id="SSF74653">
    <property type="entry name" value="TolA/TonB C-terminal domain"/>
    <property type="match status" value="2"/>
</dbReference>
<dbReference type="AlphaFoldDB" id="A0A921DRM5"/>
<protein>
    <submittedName>
        <fullName evidence="6">TonB C-terminal domain-containing protein</fullName>
    </submittedName>
</protein>
<name>A0A921DRM5_9BACT</name>
<keyword evidence="2" id="KW-0812">Transmembrane</keyword>
<dbReference type="Proteomes" id="UP000698963">
    <property type="component" value="Unassembled WGS sequence"/>
</dbReference>
<sequence>MNVFSPALLSLPTPGKLLFPLMRAMGCAALFALLLTPAPSSAATLAADTSGGYSTEVLTQLMQVWREPEGARGTALVELTIEPSGALAGCAVRQSSVTPAADAALCSAAQNASPYPYPPFGAQSVVSLAAAYSGGREVAAAERPQNYADMLRQSIAPRIIMPQGLSGSWTTVVRIDVWADGSVKDCRISSPSGNEQVDAAVMAAVQSPGAILPPPVHAEQSVSLSFTLSAR</sequence>
<comment type="subcellular location">
    <subcellularLocation>
        <location evidence="1">Membrane</location>
        <topology evidence="1">Single-pass membrane protein</topology>
    </subcellularLocation>
</comment>
<evidence type="ECO:0000256" key="3">
    <source>
        <dbReference type="ARBA" id="ARBA00022989"/>
    </source>
</evidence>
<reference evidence="6" key="2">
    <citation type="submission" date="2021-09" db="EMBL/GenBank/DDBJ databases">
        <authorList>
            <person name="Gilroy R."/>
        </authorList>
    </citation>
    <scope>NUCLEOTIDE SEQUENCE</scope>
    <source>
        <strain evidence="6">ChiGjej2B2-19336</strain>
    </source>
</reference>
<comment type="caution">
    <text evidence="6">The sequence shown here is derived from an EMBL/GenBank/DDBJ whole genome shotgun (WGS) entry which is preliminary data.</text>
</comment>